<proteinExistence type="predicted"/>
<dbReference type="Proteomes" id="UP001378592">
    <property type="component" value="Unassembled WGS sequence"/>
</dbReference>
<keyword evidence="2" id="KW-1133">Transmembrane helix</keyword>
<evidence type="ECO:0000256" key="2">
    <source>
        <dbReference type="SAM" id="Phobius"/>
    </source>
</evidence>
<feature type="compositionally biased region" description="Low complexity" evidence="1">
    <location>
        <begin position="112"/>
        <end position="127"/>
    </location>
</feature>
<keyword evidence="4" id="KW-1185">Reference proteome</keyword>
<dbReference type="AlphaFoldDB" id="A0AAN9V497"/>
<keyword evidence="2" id="KW-0472">Membrane</keyword>
<sequence length="127" mass="13794">MSLPSWQHASGSAHMQRAWGPPVTARCCQQCTRRPWPHSANQRAHRPVADHSQDAILYVTVVIVFYAAIILLLVGTNLRRRSGRPRNAPPPPPQVLVYDQKRGTVQQKSVSPAAAKEGPAAAGATCV</sequence>
<comment type="caution">
    <text evidence="3">The sequence shown here is derived from an EMBL/GenBank/DDBJ whole genome shotgun (WGS) entry which is preliminary data.</text>
</comment>
<accession>A0AAN9V497</accession>
<reference evidence="3 4" key="1">
    <citation type="submission" date="2024-03" db="EMBL/GenBank/DDBJ databases">
        <title>The genome assembly and annotation of the cricket Gryllus longicercus Weissman &amp; Gray.</title>
        <authorList>
            <person name="Szrajer S."/>
            <person name="Gray D."/>
            <person name="Ylla G."/>
        </authorList>
    </citation>
    <scope>NUCLEOTIDE SEQUENCE [LARGE SCALE GENOMIC DNA]</scope>
    <source>
        <strain evidence="3">DAG 2021-001</strain>
        <tissue evidence="3">Whole body minus gut</tissue>
    </source>
</reference>
<evidence type="ECO:0000256" key="1">
    <source>
        <dbReference type="SAM" id="MobiDB-lite"/>
    </source>
</evidence>
<name>A0AAN9V497_9ORTH</name>
<feature type="region of interest" description="Disordered" evidence="1">
    <location>
        <begin position="104"/>
        <end position="127"/>
    </location>
</feature>
<keyword evidence="2" id="KW-0812">Transmembrane</keyword>
<feature type="transmembrane region" description="Helical" evidence="2">
    <location>
        <begin position="55"/>
        <end position="74"/>
    </location>
</feature>
<evidence type="ECO:0000313" key="3">
    <source>
        <dbReference type="EMBL" id="KAK7789333.1"/>
    </source>
</evidence>
<organism evidence="3 4">
    <name type="scientific">Gryllus longicercus</name>
    <dbReference type="NCBI Taxonomy" id="2509291"/>
    <lineage>
        <taxon>Eukaryota</taxon>
        <taxon>Metazoa</taxon>
        <taxon>Ecdysozoa</taxon>
        <taxon>Arthropoda</taxon>
        <taxon>Hexapoda</taxon>
        <taxon>Insecta</taxon>
        <taxon>Pterygota</taxon>
        <taxon>Neoptera</taxon>
        <taxon>Polyneoptera</taxon>
        <taxon>Orthoptera</taxon>
        <taxon>Ensifera</taxon>
        <taxon>Gryllidea</taxon>
        <taxon>Grylloidea</taxon>
        <taxon>Gryllidae</taxon>
        <taxon>Gryllinae</taxon>
        <taxon>Gryllus</taxon>
    </lineage>
</organism>
<gene>
    <name evidence="3" type="ORF">R5R35_012809</name>
</gene>
<dbReference type="EMBL" id="JAZDUA010000782">
    <property type="protein sequence ID" value="KAK7789333.1"/>
    <property type="molecule type" value="Genomic_DNA"/>
</dbReference>
<evidence type="ECO:0000313" key="4">
    <source>
        <dbReference type="Proteomes" id="UP001378592"/>
    </source>
</evidence>
<protein>
    <submittedName>
        <fullName evidence="3">Uncharacterized protein</fullName>
    </submittedName>
</protein>